<dbReference type="EMBL" id="JBHRSE010000056">
    <property type="protein sequence ID" value="MFC3023878.1"/>
    <property type="molecule type" value="Genomic_DNA"/>
</dbReference>
<feature type="transmembrane region" description="Helical" evidence="6">
    <location>
        <begin position="47"/>
        <end position="69"/>
    </location>
</feature>
<keyword evidence="5 6" id="KW-0472">Membrane</keyword>
<dbReference type="InterPro" id="IPR001123">
    <property type="entry name" value="LeuE-type"/>
</dbReference>
<proteinExistence type="predicted"/>
<feature type="transmembrane region" description="Helical" evidence="6">
    <location>
        <begin position="142"/>
        <end position="168"/>
    </location>
</feature>
<evidence type="ECO:0000256" key="2">
    <source>
        <dbReference type="ARBA" id="ARBA00022475"/>
    </source>
</evidence>
<evidence type="ECO:0000313" key="7">
    <source>
        <dbReference type="EMBL" id="MFC3023878.1"/>
    </source>
</evidence>
<name>A0ABV7C8B5_9VIBR</name>
<dbReference type="PANTHER" id="PTHR30086:SF20">
    <property type="entry name" value="ARGININE EXPORTER PROTEIN ARGO-RELATED"/>
    <property type="match status" value="1"/>
</dbReference>
<evidence type="ECO:0000256" key="3">
    <source>
        <dbReference type="ARBA" id="ARBA00022692"/>
    </source>
</evidence>
<comment type="caution">
    <text evidence="7">The sequence shown here is derived from an EMBL/GenBank/DDBJ whole genome shotgun (WGS) entry which is preliminary data.</text>
</comment>
<evidence type="ECO:0000313" key="8">
    <source>
        <dbReference type="Proteomes" id="UP001595384"/>
    </source>
</evidence>
<protein>
    <submittedName>
        <fullName evidence="7">LysE family translocator</fullName>
    </submittedName>
</protein>
<reference evidence="8" key="1">
    <citation type="journal article" date="2019" name="Int. J. Syst. Evol. Microbiol.">
        <title>The Global Catalogue of Microorganisms (GCM) 10K type strain sequencing project: providing services to taxonomists for standard genome sequencing and annotation.</title>
        <authorList>
            <consortium name="The Broad Institute Genomics Platform"/>
            <consortium name="The Broad Institute Genome Sequencing Center for Infectious Disease"/>
            <person name="Wu L."/>
            <person name="Ma J."/>
        </authorList>
    </citation>
    <scope>NUCLEOTIDE SEQUENCE [LARGE SCALE GENOMIC DNA]</scope>
    <source>
        <strain evidence="8">KCTC 62784</strain>
    </source>
</reference>
<keyword evidence="4 6" id="KW-1133">Transmembrane helix</keyword>
<feature type="transmembrane region" description="Helical" evidence="6">
    <location>
        <begin position="75"/>
        <end position="96"/>
    </location>
</feature>
<evidence type="ECO:0000256" key="4">
    <source>
        <dbReference type="ARBA" id="ARBA00022989"/>
    </source>
</evidence>
<evidence type="ECO:0000256" key="1">
    <source>
        <dbReference type="ARBA" id="ARBA00004651"/>
    </source>
</evidence>
<keyword evidence="2" id="KW-1003">Cell membrane</keyword>
<keyword evidence="8" id="KW-1185">Reference proteome</keyword>
<accession>A0ABV7C8B5</accession>
<dbReference type="Proteomes" id="UP001595384">
    <property type="component" value="Unassembled WGS sequence"/>
</dbReference>
<dbReference type="RefSeq" id="WP_164711806.1">
    <property type="nucleotide sequence ID" value="NZ_AP024911.1"/>
</dbReference>
<organism evidence="7 8">
    <name type="scientific">Vibrio zhugei</name>
    <dbReference type="NCBI Taxonomy" id="2479546"/>
    <lineage>
        <taxon>Bacteria</taxon>
        <taxon>Pseudomonadati</taxon>
        <taxon>Pseudomonadota</taxon>
        <taxon>Gammaproteobacteria</taxon>
        <taxon>Vibrionales</taxon>
        <taxon>Vibrionaceae</taxon>
        <taxon>Vibrio</taxon>
    </lineage>
</organism>
<evidence type="ECO:0000256" key="5">
    <source>
        <dbReference type="ARBA" id="ARBA00023136"/>
    </source>
</evidence>
<feature type="transmembrane region" description="Helical" evidence="6">
    <location>
        <begin position="180"/>
        <end position="201"/>
    </location>
</feature>
<evidence type="ECO:0000256" key="6">
    <source>
        <dbReference type="SAM" id="Phobius"/>
    </source>
</evidence>
<dbReference type="Pfam" id="PF01810">
    <property type="entry name" value="LysE"/>
    <property type="match status" value="1"/>
</dbReference>
<keyword evidence="3 6" id="KW-0812">Transmembrane</keyword>
<feature type="transmembrane region" description="Helical" evidence="6">
    <location>
        <begin position="12"/>
        <end position="35"/>
    </location>
</feature>
<gene>
    <name evidence="7" type="ORF">ACFODT_08575</name>
</gene>
<dbReference type="PANTHER" id="PTHR30086">
    <property type="entry name" value="ARGININE EXPORTER PROTEIN ARGO"/>
    <property type="match status" value="1"/>
</dbReference>
<comment type="subcellular location">
    <subcellularLocation>
        <location evidence="1">Cell membrane</location>
        <topology evidence="1">Multi-pass membrane protein</topology>
    </subcellularLocation>
</comment>
<sequence>MSVIETRSDAMLYLTFAISVALLIVSPGPMVSLIIAESRNQLPKATILGALLSAQILLLLSLTAIINAFSFNENLLKIGQLIGGGYLIYVAVMSYFSSLDTEQVDNVKSRFFKAIKIGLSNPKDILFFIAFLPNFISLNDNYVLHSATLMVIWLIIDLSIMLGYSYFARKIFAYQFGQMFISKVPCVTMILFGLMAVYTGAHSLLF</sequence>